<sequence>MPTHKHSKKTRRCCLKPQALVYDTTVDSYTIKADDKIKENYEDYWSFKLGPPETRTDSWDLFLNEKADCAIAVGQDRPPKDAIFIAGLQLSNLGVWGKILRKTGALNNGYIKRPESSSSTKG</sequence>
<dbReference type="InParanoid" id="A0A7C8IVJ6"/>
<name>A0A7C8IVJ6_9PEZI</name>
<dbReference type="EMBL" id="WUBL01000001">
    <property type="protein sequence ID" value="KAF2973366.1"/>
    <property type="molecule type" value="Genomic_DNA"/>
</dbReference>
<gene>
    <name evidence="1" type="ORF">GQX73_g232</name>
</gene>
<dbReference type="AlphaFoldDB" id="A0A7C8IVJ6"/>
<dbReference type="Proteomes" id="UP000481858">
    <property type="component" value="Unassembled WGS sequence"/>
</dbReference>
<keyword evidence="2" id="KW-1185">Reference proteome</keyword>
<evidence type="ECO:0000313" key="1">
    <source>
        <dbReference type="EMBL" id="KAF2973366.1"/>
    </source>
</evidence>
<comment type="caution">
    <text evidence="1">The sequence shown here is derived from an EMBL/GenBank/DDBJ whole genome shotgun (WGS) entry which is preliminary data.</text>
</comment>
<protein>
    <submittedName>
        <fullName evidence="1">Uncharacterized protein</fullName>
    </submittedName>
</protein>
<proteinExistence type="predicted"/>
<accession>A0A7C8IVJ6</accession>
<evidence type="ECO:0000313" key="2">
    <source>
        <dbReference type="Proteomes" id="UP000481858"/>
    </source>
</evidence>
<reference evidence="1 2" key="1">
    <citation type="submission" date="2019-12" db="EMBL/GenBank/DDBJ databases">
        <title>Draft genome sequence of the ascomycete Xylaria multiplex DSM 110363.</title>
        <authorList>
            <person name="Buettner E."/>
            <person name="Kellner H."/>
        </authorList>
    </citation>
    <scope>NUCLEOTIDE SEQUENCE [LARGE SCALE GENOMIC DNA]</scope>
    <source>
        <strain evidence="1 2">DSM 110363</strain>
    </source>
</reference>
<organism evidence="1 2">
    <name type="scientific">Xylaria multiplex</name>
    <dbReference type="NCBI Taxonomy" id="323545"/>
    <lineage>
        <taxon>Eukaryota</taxon>
        <taxon>Fungi</taxon>
        <taxon>Dikarya</taxon>
        <taxon>Ascomycota</taxon>
        <taxon>Pezizomycotina</taxon>
        <taxon>Sordariomycetes</taxon>
        <taxon>Xylariomycetidae</taxon>
        <taxon>Xylariales</taxon>
        <taxon>Xylariaceae</taxon>
        <taxon>Xylaria</taxon>
    </lineage>
</organism>
<dbReference type="OrthoDB" id="4728023at2759"/>